<reference evidence="2 3" key="1">
    <citation type="journal article" date="2009" name="Nat. Biotechnol.">
        <title>Genome sequence of the recombinant protein production host Pichia pastoris.</title>
        <authorList>
            <person name="De Schutter K."/>
            <person name="Lin Y.C."/>
            <person name="Tiels P."/>
            <person name="Van Hecke A."/>
            <person name="Glinka S."/>
            <person name="Weber-Lehmann J."/>
            <person name="Rouze P."/>
            <person name="Van de Peer Y."/>
            <person name="Callewaert N."/>
        </authorList>
    </citation>
    <scope>NUCLEOTIDE SEQUENCE [LARGE SCALE GENOMIC DNA]</scope>
    <source>
        <strain evidence="3">GS115 / ATCC 20864</strain>
    </source>
</reference>
<dbReference type="KEGG" id="ppa:PAS_chr4_0672"/>
<dbReference type="HOGENOM" id="CLU_180937_0_0_1"/>
<proteinExistence type="predicted"/>
<dbReference type="Pfam" id="PF06522">
    <property type="entry name" value="B12D"/>
    <property type="match status" value="1"/>
</dbReference>
<dbReference type="GO" id="GO:0005743">
    <property type="term" value="C:mitochondrial inner membrane"/>
    <property type="evidence" value="ECO:0007669"/>
    <property type="project" value="EnsemblFungi"/>
</dbReference>
<sequence>MRPTQINFAAAKKTSFIRNIPVELTPLFIATGVACCSAVYFTTKKLRTDRTLRLGRKNPEFNEKFEEAVSKNE</sequence>
<gene>
    <name evidence="2" type="ordered locus">PAS_chr4_0672</name>
</gene>
<dbReference type="Proteomes" id="UP000000314">
    <property type="component" value="Chromosome 4"/>
</dbReference>
<keyword evidence="1" id="KW-0812">Transmembrane</keyword>
<evidence type="ECO:0000256" key="1">
    <source>
        <dbReference type="SAM" id="Phobius"/>
    </source>
</evidence>
<dbReference type="FunCoup" id="C4R8K6">
    <property type="interactions" value="104"/>
</dbReference>
<keyword evidence="1" id="KW-1133">Transmembrane helix</keyword>
<keyword evidence="1" id="KW-0472">Membrane</keyword>
<name>C4R8K6_KOMPG</name>
<dbReference type="GO" id="GO:0031333">
    <property type="term" value="P:negative regulation of protein-containing complex assembly"/>
    <property type="evidence" value="ECO:0007669"/>
    <property type="project" value="EnsemblFungi"/>
</dbReference>
<dbReference type="OMA" id="ACGMACV"/>
<dbReference type="GeneID" id="8201379"/>
<feature type="transmembrane region" description="Helical" evidence="1">
    <location>
        <begin position="24"/>
        <end position="43"/>
    </location>
</feature>
<dbReference type="EMBL" id="FN392322">
    <property type="protein sequence ID" value="CAY71931.1"/>
    <property type="molecule type" value="Genomic_DNA"/>
</dbReference>
<protein>
    <submittedName>
        <fullName evidence="2">Uncharacterized protein</fullName>
    </submittedName>
</protein>
<dbReference type="eggNOG" id="ENOG502S6WH">
    <property type="taxonomic scope" value="Eukaryota"/>
</dbReference>
<keyword evidence="3" id="KW-1185">Reference proteome</keyword>
<dbReference type="OrthoDB" id="202195at2759"/>
<dbReference type="AlphaFoldDB" id="C4R8K6"/>
<dbReference type="PROSITE" id="PS51257">
    <property type="entry name" value="PROKAR_LIPOPROTEIN"/>
    <property type="match status" value="1"/>
</dbReference>
<evidence type="ECO:0000313" key="3">
    <source>
        <dbReference type="Proteomes" id="UP000000314"/>
    </source>
</evidence>
<accession>C4R8K6</accession>
<dbReference type="InterPro" id="IPR010530">
    <property type="entry name" value="B12D"/>
</dbReference>
<evidence type="ECO:0000313" key="2">
    <source>
        <dbReference type="EMBL" id="CAY71931.1"/>
    </source>
</evidence>
<dbReference type="RefSeq" id="XP_002494110.1">
    <property type="nucleotide sequence ID" value="XM_002494065.1"/>
</dbReference>
<organism evidence="2 3">
    <name type="scientific">Komagataella phaffii (strain GS115 / ATCC 20864)</name>
    <name type="common">Yeast</name>
    <name type="synonym">Pichia pastoris</name>
    <dbReference type="NCBI Taxonomy" id="644223"/>
    <lineage>
        <taxon>Eukaryota</taxon>
        <taxon>Fungi</taxon>
        <taxon>Dikarya</taxon>
        <taxon>Ascomycota</taxon>
        <taxon>Saccharomycotina</taxon>
        <taxon>Pichiomycetes</taxon>
        <taxon>Pichiales</taxon>
        <taxon>Pichiaceae</taxon>
        <taxon>Komagataella</taxon>
    </lineage>
</organism>
<dbReference type="InParanoid" id="C4R8K6"/>